<organism evidence="2 3">
    <name type="scientific">Streptomyces johnsoniae</name>
    <dbReference type="NCBI Taxonomy" id="3075532"/>
    <lineage>
        <taxon>Bacteria</taxon>
        <taxon>Bacillati</taxon>
        <taxon>Actinomycetota</taxon>
        <taxon>Actinomycetes</taxon>
        <taxon>Kitasatosporales</taxon>
        <taxon>Streptomycetaceae</taxon>
        <taxon>Streptomyces</taxon>
    </lineage>
</organism>
<evidence type="ECO:0000313" key="2">
    <source>
        <dbReference type="EMBL" id="MDT0441545.1"/>
    </source>
</evidence>
<dbReference type="InterPro" id="IPR011990">
    <property type="entry name" value="TPR-like_helical_dom_sf"/>
</dbReference>
<reference evidence="3" key="1">
    <citation type="submission" date="2023-07" db="EMBL/GenBank/DDBJ databases">
        <title>30 novel species of actinomycetes from the DSMZ collection.</title>
        <authorList>
            <person name="Nouioui I."/>
        </authorList>
    </citation>
    <scope>NUCLEOTIDE SEQUENCE [LARGE SCALE GENOMIC DNA]</scope>
    <source>
        <strain evidence="3">DSM 41886</strain>
    </source>
</reference>
<feature type="region of interest" description="Disordered" evidence="1">
    <location>
        <begin position="152"/>
        <end position="172"/>
    </location>
</feature>
<gene>
    <name evidence="2" type="ORF">RM779_02870</name>
</gene>
<dbReference type="NCBIfam" id="NF041121">
    <property type="entry name" value="SAV_2336_NTERM"/>
    <property type="match status" value="1"/>
</dbReference>
<dbReference type="Gene3D" id="1.25.40.10">
    <property type="entry name" value="Tetratricopeptide repeat domain"/>
    <property type="match status" value="1"/>
</dbReference>
<dbReference type="InterPro" id="IPR047738">
    <property type="entry name" value="SAV_2336-like_N"/>
</dbReference>
<sequence>MARPVLPPLRPRGPRRRRGRPAGRPPRRGRRSRSGASPPPRAPPGPPAPPPRAPARAPPHPPPRPPPPPPAPPRPARGAEAGPTPGGHEPVPPPSPGRAPHAADETVRLYADPGGSGRPAPGLPEDALRVGVPEARALPSLLDLERALRPLQRYRPPARPPRRPAAGDLDERETVDRTARAGGLLTPAFRESARGHTELQLLMDAASPMRVWQRMFGELAEVFGRLGAFRDIQVHYLHASPDGSPAISRRFDPAEAPLHPASQLADPTGRRLTVVVSDCTGPLWRTGAAHRLLHRLTRYAPVAVVQPLPQRLWARTRLPVRQGLLTREEGPAGSARLRFTPGAGQPAAQPPGAVPVPVLPPAPASLGAWAGLLSGPGAGAVQGAVGWLRADQPPAPPRRPGGLPRTSAALVARFRSTASPGAGQLAVYLSAAPLYLPVMQLIQRTMLPDSGPAELSEVLLSGLLRRLPGAADDGRWYEFADGVHDELLRELGHDEALLVLKHCSGYVEQRFGRTGPNFPALALAQLSGEDEQPAPAPEEQQGPGLPRPFAEVAAKVLRRFLPEAPLLVQGPQGDVHVPEPSVAVGQARALAERFAADGKVQHRLDAVRLLRQAASSQRAAGLGTDPELWSELAEQLLGLWRTQRDGALLNEAQDAARTAATHPGSTVARAALARVLRAMAGERRAAGDSGAALDLWRRADAEFAAVCATPGLDRGVAVGLTLERVEVLAEQWRLSEDSALLQESIGIVEAVADAWPADEPEPSGLPLAHGRALLRLAVAAPDAERARVWAGQAADSLRRGCWALEAENAPVVPRAWALLDLVDALLLTEHDWPRAAEVIDRARRLSERPALVVACLTRAGRLAVRRYDAGGGPGDLEVAALRFEEAGRIMSRDLAGYGDLIEEWGAVLLRRASRLDGSAFISRAVRVLRDCRMETPAGDPRLPGRLLMLGQALIVRYQEGVDLVDLREAEHLFTRAAHDAQTPLVEARAWFELGETHRRAYRHTRRTERLDQAADAYRRAAAVARVATSGPADPGEPARLAAMALHQRGVVLEAARKPLAAGQAYRSALSLWSRLPDEEASGAADTTARLDALRREH</sequence>
<dbReference type="Proteomes" id="UP001183615">
    <property type="component" value="Unassembled WGS sequence"/>
</dbReference>
<dbReference type="EMBL" id="JAVREV010000001">
    <property type="protein sequence ID" value="MDT0441545.1"/>
    <property type="molecule type" value="Genomic_DNA"/>
</dbReference>
<proteinExistence type="predicted"/>
<keyword evidence="3" id="KW-1185">Reference proteome</keyword>
<dbReference type="RefSeq" id="WP_311615403.1">
    <property type="nucleotide sequence ID" value="NZ_JAVREV010000001.1"/>
</dbReference>
<feature type="compositionally biased region" description="Pro residues" evidence="1">
    <location>
        <begin position="37"/>
        <end position="75"/>
    </location>
</feature>
<name>A0ABU2S0E9_9ACTN</name>
<protein>
    <submittedName>
        <fullName evidence="2">SAV_2336 N-terminal domain-related protein</fullName>
    </submittedName>
</protein>
<evidence type="ECO:0000256" key="1">
    <source>
        <dbReference type="SAM" id="MobiDB-lite"/>
    </source>
</evidence>
<feature type="compositionally biased region" description="Pro residues" evidence="1">
    <location>
        <begin position="1"/>
        <end position="11"/>
    </location>
</feature>
<accession>A0ABU2S0E9</accession>
<feature type="region of interest" description="Disordered" evidence="1">
    <location>
        <begin position="1"/>
        <end position="126"/>
    </location>
</feature>
<comment type="caution">
    <text evidence="2">The sequence shown here is derived from an EMBL/GenBank/DDBJ whole genome shotgun (WGS) entry which is preliminary data.</text>
</comment>
<feature type="compositionally biased region" description="Low complexity" evidence="1">
    <location>
        <begin position="76"/>
        <end position="89"/>
    </location>
</feature>
<feature type="compositionally biased region" description="Basic residues" evidence="1">
    <location>
        <begin position="12"/>
        <end position="33"/>
    </location>
</feature>
<evidence type="ECO:0000313" key="3">
    <source>
        <dbReference type="Proteomes" id="UP001183615"/>
    </source>
</evidence>